<dbReference type="EMBL" id="BARV01015655">
    <property type="protein sequence ID" value="GAI32117.1"/>
    <property type="molecule type" value="Genomic_DNA"/>
</dbReference>
<accession>X1MKF5</accession>
<evidence type="ECO:0008006" key="2">
    <source>
        <dbReference type="Google" id="ProtNLM"/>
    </source>
</evidence>
<dbReference type="SUPFAM" id="SSF53448">
    <property type="entry name" value="Nucleotide-diphospho-sugar transferases"/>
    <property type="match status" value="1"/>
</dbReference>
<dbReference type="InterPro" id="IPR029044">
    <property type="entry name" value="Nucleotide-diphossugar_trans"/>
</dbReference>
<evidence type="ECO:0000313" key="1">
    <source>
        <dbReference type="EMBL" id="GAI32117.1"/>
    </source>
</evidence>
<gene>
    <name evidence="1" type="ORF">S06H3_27027</name>
</gene>
<dbReference type="Gene3D" id="3.90.550.10">
    <property type="entry name" value="Spore Coat Polysaccharide Biosynthesis Protein SpsA, Chain A"/>
    <property type="match status" value="1"/>
</dbReference>
<name>X1MKF5_9ZZZZ</name>
<feature type="non-terminal residue" evidence="1">
    <location>
        <position position="1"/>
    </location>
</feature>
<comment type="caution">
    <text evidence="1">The sequence shown here is derived from an EMBL/GenBank/DDBJ whole genome shotgun (WGS) entry which is preliminary data.</text>
</comment>
<sequence length="187" mass="22486">IEKMIKAIKDYDAIQGFEEAISDDFWSRHRRITLLEKFERMKKNEIIGRIDTKNFAIKKYVLKKIGFTGRKYFSGNDTDLSIKLARNNCKVRFLRQVRVKHFHPNSLKKVMKKQIYRARWTAIITHDNKDFLKNTNFLKETTQTPWAFIKFFPGLIGTIIRRGLKYTYYDFIIGIFWRIGLLRAYFE</sequence>
<organism evidence="1">
    <name type="scientific">marine sediment metagenome</name>
    <dbReference type="NCBI Taxonomy" id="412755"/>
    <lineage>
        <taxon>unclassified sequences</taxon>
        <taxon>metagenomes</taxon>
        <taxon>ecological metagenomes</taxon>
    </lineage>
</organism>
<dbReference type="AlphaFoldDB" id="X1MKF5"/>
<protein>
    <recommendedName>
        <fullName evidence="2">Glycosyltransferase 2-like domain-containing protein</fullName>
    </recommendedName>
</protein>
<reference evidence="1" key="1">
    <citation type="journal article" date="2014" name="Front. Microbiol.">
        <title>High frequency of phylogenetically diverse reductive dehalogenase-homologous genes in deep subseafloor sedimentary metagenomes.</title>
        <authorList>
            <person name="Kawai M."/>
            <person name="Futagami T."/>
            <person name="Toyoda A."/>
            <person name="Takaki Y."/>
            <person name="Nishi S."/>
            <person name="Hori S."/>
            <person name="Arai W."/>
            <person name="Tsubouchi T."/>
            <person name="Morono Y."/>
            <person name="Uchiyama I."/>
            <person name="Ito T."/>
            <person name="Fujiyama A."/>
            <person name="Inagaki F."/>
            <person name="Takami H."/>
        </authorList>
    </citation>
    <scope>NUCLEOTIDE SEQUENCE</scope>
    <source>
        <strain evidence="1">Expedition CK06-06</strain>
    </source>
</reference>
<proteinExistence type="predicted"/>